<evidence type="ECO:0000313" key="3">
    <source>
        <dbReference type="Proteomes" id="UP001218579"/>
    </source>
</evidence>
<dbReference type="InterPro" id="IPR036866">
    <property type="entry name" value="RibonucZ/Hydroxyglut_hydro"/>
</dbReference>
<sequence length="136" mass="14230">MSRMFKSIIVAGLIAGAALPAQAEEPTRVTGYQTVMIGQARVTALYKGFVTGSAHQAEVAHAYRRLISDQKTAPVPALPEIAAFVVDAGGKITLICVDGVEPTPAVRGYLMSSLVAAGYSPEDIDEIRAADADLSL</sequence>
<gene>
    <name evidence="2" type="ORF">PQU98_11290</name>
</gene>
<accession>A0ABT5HMA0</accession>
<evidence type="ECO:0000313" key="2">
    <source>
        <dbReference type="EMBL" id="MDC7676719.1"/>
    </source>
</evidence>
<organism evidence="2 3">
    <name type="scientific">Asticcacaulis machinosus</name>
    <dbReference type="NCBI Taxonomy" id="2984211"/>
    <lineage>
        <taxon>Bacteria</taxon>
        <taxon>Pseudomonadati</taxon>
        <taxon>Pseudomonadota</taxon>
        <taxon>Alphaproteobacteria</taxon>
        <taxon>Caulobacterales</taxon>
        <taxon>Caulobacteraceae</taxon>
        <taxon>Asticcacaulis</taxon>
    </lineage>
</organism>
<feature type="chain" id="PRO_5046547830" evidence="1">
    <location>
        <begin position="24"/>
        <end position="136"/>
    </location>
</feature>
<dbReference type="EMBL" id="JAQQKV010000002">
    <property type="protein sequence ID" value="MDC7676719.1"/>
    <property type="molecule type" value="Genomic_DNA"/>
</dbReference>
<proteinExistence type="predicted"/>
<keyword evidence="3" id="KW-1185">Reference proteome</keyword>
<feature type="signal peptide" evidence="1">
    <location>
        <begin position="1"/>
        <end position="23"/>
    </location>
</feature>
<keyword evidence="1" id="KW-0732">Signal</keyword>
<name>A0ABT5HMA0_9CAUL</name>
<dbReference type="RefSeq" id="WP_272745047.1">
    <property type="nucleotide sequence ID" value="NZ_JAQQKV010000002.1"/>
</dbReference>
<comment type="caution">
    <text evidence="2">The sequence shown here is derived from an EMBL/GenBank/DDBJ whole genome shotgun (WGS) entry which is preliminary data.</text>
</comment>
<protein>
    <submittedName>
        <fullName evidence="2">Uncharacterized protein</fullName>
    </submittedName>
</protein>
<evidence type="ECO:0000256" key="1">
    <source>
        <dbReference type="SAM" id="SignalP"/>
    </source>
</evidence>
<dbReference type="Proteomes" id="UP001218579">
    <property type="component" value="Unassembled WGS sequence"/>
</dbReference>
<reference evidence="2 3" key="1">
    <citation type="submission" date="2023-01" db="EMBL/GenBank/DDBJ databases">
        <title>Novel species of the genus Asticcacaulis isolated from rivers.</title>
        <authorList>
            <person name="Lu H."/>
        </authorList>
    </citation>
    <scope>NUCLEOTIDE SEQUENCE [LARGE SCALE GENOMIC DNA]</scope>
    <source>
        <strain evidence="2 3">LKC15W</strain>
    </source>
</reference>
<dbReference type="Gene3D" id="3.60.15.10">
    <property type="entry name" value="Ribonuclease Z/Hydroxyacylglutathione hydrolase-like"/>
    <property type="match status" value="1"/>
</dbReference>